<accession>A0A0K2TLW3</accession>
<protein>
    <recommendedName>
        <fullName evidence="4">RING-type domain-containing protein</fullName>
    </recommendedName>
</protein>
<evidence type="ECO:0000259" key="4">
    <source>
        <dbReference type="PROSITE" id="PS50089"/>
    </source>
</evidence>
<dbReference type="InterPro" id="IPR013083">
    <property type="entry name" value="Znf_RING/FYVE/PHD"/>
</dbReference>
<feature type="domain" description="RING-type" evidence="4">
    <location>
        <begin position="30"/>
        <end position="85"/>
    </location>
</feature>
<keyword evidence="1 3" id="KW-0479">Metal-binding</keyword>
<keyword evidence="1 3" id="KW-0863">Zinc-finger</keyword>
<name>A0A0K2TLW3_LEPSM</name>
<dbReference type="Gene3D" id="3.30.40.10">
    <property type="entry name" value="Zinc/RING finger domain, C3HC4 (zinc finger)"/>
    <property type="match status" value="1"/>
</dbReference>
<dbReference type="SUPFAM" id="SSF57850">
    <property type="entry name" value="RING/U-box"/>
    <property type="match status" value="1"/>
</dbReference>
<reference evidence="5" key="1">
    <citation type="submission" date="2014-05" db="EMBL/GenBank/DDBJ databases">
        <authorList>
            <person name="Chronopoulou M."/>
        </authorList>
    </citation>
    <scope>NUCLEOTIDE SEQUENCE</scope>
    <source>
        <tissue evidence="5">Whole organism</tissue>
    </source>
</reference>
<organism evidence="5">
    <name type="scientific">Lepeophtheirus salmonis</name>
    <name type="common">Salmon louse</name>
    <name type="synonym">Caligus salmonis</name>
    <dbReference type="NCBI Taxonomy" id="72036"/>
    <lineage>
        <taxon>Eukaryota</taxon>
        <taxon>Metazoa</taxon>
        <taxon>Ecdysozoa</taxon>
        <taxon>Arthropoda</taxon>
        <taxon>Crustacea</taxon>
        <taxon>Multicrustacea</taxon>
        <taxon>Hexanauplia</taxon>
        <taxon>Copepoda</taxon>
        <taxon>Siphonostomatoida</taxon>
        <taxon>Caligidae</taxon>
        <taxon>Lepeophtheirus</taxon>
    </lineage>
</organism>
<dbReference type="AlphaFoldDB" id="A0A0K2TLW3"/>
<evidence type="ECO:0000256" key="2">
    <source>
        <dbReference type="ARBA" id="ARBA00022833"/>
    </source>
</evidence>
<dbReference type="PROSITE" id="PS50089">
    <property type="entry name" value="ZF_RING_2"/>
    <property type="match status" value="1"/>
</dbReference>
<evidence type="ECO:0000256" key="1">
    <source>
        <dbReference type="ARBA" id="ARBA00022771"/>
    </source>
</evidence>
<dbReference type="GO" id="GO:0008270">
    <property type="term" value="F:zinc ion binding"/>
    <property type="evidence" value="ECO:0007669"/>
    <property type="project" value="UniProtKB-KW"/>
</dbReference>
<proteinExistence type="predicted"/>
<keyword evidence="2" id="KW-0862">Zinc</keyword>
<dbReference type="InterPro" id="IPR001841">
    <property type="entry name" value="Znf_RING"/>
</dbReference>
<dbReference type="EMBL" id="HACA01009050">
    <property type="protein sequence ID" value="CDW26411.1"/>
    <property type="molecule type" value="Transcribed_RNA"/>
</dbReference>
<sequence length="101" mass="11580">MDLRTNVAECEESSNLLQPVRIRLMEQTRCARCWKPLRPNDTWPGPRESNRLPDNAPNTILVATPCGHIYHGCCVVNLDHCSICRGKLMTYKELHVVFDCQ</sequence>
<evidence type="ECO:0000256" key="3">
    <source>
        <dbReference type="PROSITE-ProRule" id="PRU00175"/>
    </source>
</evidence>
<evidence type="ECO:0000313" key="5">
    <source>
        <dbReference type="EMBL" id="CDW26411.1"/>
    </source>
</evidence>